<dbReference type="SUPFAM" id="SSF56281">
    <property type="entry name" value="Metallo-hydrolase/oxidoreductase"/>
    <property type="match status" value="1"/>
</dbReference>
<feature type="domain" description="Metallo-beta-lactamase" evidence="1">
    <location>
        <begin position="88"/>
        <end position="251"/>
    </location>
</feature>
<dbReference type="Proteomes" id="UP001305779">
    <property type="component" value="Unassembled WGS sequence"/>
</dbReference>
<dbReference type="SMART" id="SM00849">
    <property type="entry name" value="Lactamase_B"/>
    <property type="match status" value="1"/>
</dbReference>
<proteinExistence type="predicted"/>
<name>A0ABR0EKA3_ZASCE</name>
<dbReference type="PANTHER" id="PTHR36839:SF1">
    <property type="entry name" value="METALLO-BETA-LACTAMASE FAMILY PROTEIN (AFU_ORTHOLOGUE AFUA_5G12770)"/>
    <property type="match status" value="1"/>
</dbReference>
<dbReference type="PANTHER" id="PTHR36839">
    <property type="entry name" value="METALLO-BETA-LACTAMASE FAMILY PROTEIN (AFU_ORTHOLOGUE AFUA_5G12770)"/>
    <property type="match status" value="1"/>
</dbReference>
<gene>
    <name evidence="2" type="ORF">PRZ48_007760</name>
</gene>
<evidence type="ECO:0000259" key="1">
    <source>
        <dbReference type="SMART" id="SM00849"/>
    </source>
</evidence>
<sequence>MSTPKPTLQTTDSLLLCNECGTQYPVTSQASKDSCKICDDPRQYVPATGQVFTTLGELKEKGHRNVWWRDEVDERVWFVRTEPKFAIGQRAILLQTPAGNILWDLIALLDQPTVDQIHSLGGLAAIVISHPHYYTTWSEWSRTFKCPVYVGEPDKPWLERVGSPGAEVRFVREKYESVLGEGSGVTVMLAGGHFDGSLLLHWDEKLFIADTIFTSPSATNPVPGKDGVISFTFFWSIPNRIPLHPDAILSIWHQVKPLIFHTAFGAFSGQDVRTRPNEHARATGGVKGRLLESCKIYIRAMGWTVHPLLEETL</sequence>
<evidence type="ECO:0000313" key="3">
    <source>
        <dbReference type="Proteomes" id="UP001305779"/>
    </source>
</evidence>
<protein>
    <recommendedName>
        <fullName evidence="1">Metallo-beta-lactamase domain-containing protein</fullName>
    </recommendedName>
</protein>
<accession>A0ABR0EKA3</accession>
<dbReference type="InterPro" id="IPR036866">
    <property type="entry name" value="RibonucZ/Hydroxyglut_hydro"/>
</dbReference>
<dbReference type="Gene3D" id="3.60.15.10">
    <property type="entry name" value="Ribonuclease Z/Hydroxyacylglutathione hydrolase-like"/>
    <property type="match status" value="1"/>
</dbReference>
<dbReference type="InterPro" id="IPR001279">
    <property type="entry name" value="Metallo-B-lactamas"/>
</dbReference>
<keyword evidence="3" id="KW-1185">Reference proteome</keyword>
<dbReference type="EMBL" id="JAXOVC010000005">
    <property type="protein sequence ID" value="KAK4501950.1"/>
    <property type="molecule type" value="Genomic_DNA"/>
</dbReference>
<comment type="caution">
    <text evidence="2">The sequence shown here is derived from an EMBL/GenBank/DDBJ whole genome shotgun (WGS) entry which is preliminary data.</text>
</comment>
<evidence type="ECO:0000313" key="2">
    <source>
        <dbReference type="EMBL" id="KAK4501950.1"/>
    </source>
</evidence>
<organism evidence="2 3">
    <name type="scientific">Zasmidium cellare</name>
    <name type="common">Wine cellar mold</name>
    <name type="synonym">Racodium cellare</name>
    <dbReference type="NCBI Taxonomy" id="395010"/>
    <lineage>
        <taxon>Eukaryota</taxon>
        <taxon>Fungi</taxon>
        <taxon>Dikarya</taxon>
        <taxon>Ascomycota</taxon>
        <taxon>Pezizomycotina</taxon>
        <taxon>Dothideomycetes</taxon>
        <taxon>Dothideomycetidae</taxon>
        <taxon>Mycosphaerellales</taxon>
        <taxon>Mycosphaerellaceae</taxon>
        <taxon>Zasmidium</taxon>
    </lineage>
</organism>
<reference evidence="2 3" key="1">
    <citation type="journal article" date="2023" name="G3 (Bethesda)">
        <title>A chromosome-level genome assembly of Zasmidium syzygii isolated from banana leaves.</title>
        <authorList>
            <person name="van Westerhoven A.C."/>
            <person name="Mehrabi R."/>
            <person name="Talebi R."/>
            <person name="Steentjes M.B.F."/>
            <person name="Corcolon B."/>
            <person name="Chong P.A."/>
            <person name="Kema G.H.J."/>
            <person name="Seidl M.F."/>
        </authorList>
    </citation>
    <scope>NUCLEOTIDE SEQUENCE [LARGE SCALE GENOMIC DNA]</scope>
    <source>
        <strain evidence="2 3">P124</strain>
    </source>
</reference>